<keyword evidence="6" id="KW-0413">Isomerase</keyword>
<dbReference type="InterPro" id="IPR004456">
    <property type="entry name" value="Pglycerate_mutase_ApgM"/>
</dbReference>
<dbReference type="PIRSF" id="PIRSF006392">
    <property type="entry name" value="IPGAM_arch"/>
    <property type="match status" value="1"/>
</dbReference>
<reference evidence="8 9" key="1">
    <citation type="submission" date="2017-01" db="EMBL/GenBank/DDBJ databases">
        <title>First insights into the biology of 'candidatus Vampirococcus archaeovorus'.</title>
        <authorList>
            <person name="Kizina J."/>
            <person name="Jordan S."/>
            <person name="Stueber K."/>
            <person name="Reinhardt R."/>
            <person name="Harder J."/>
        </authorList>
    </citation>
    <scope>NUCLEOTIDE SEQUENCE [LARGE SCALE GENOMIC DNA]</scope>
    <source>
        <strain evidence="8 9">LiM</strain>
    </source>
</reference>
<protein>
    <submittedName>
        <fullName evidence="8">Cofactor-independent phosphoglycerate mutase</fullName>
    </submittedName>
</protein>
<proteinExistence type="inferred from homology"/>
<evidence type="ECO:0000256" key="3">
    <source>
        <dbReference type="ARBA" id="ARBA00004921"/>
    </source>
</evidence>
<evidence type="ECO:0000256" key="6">
    <source>
        <dbReference type="ARBA" id="ARBA00023235"/>
    </source>
</evidence>
<dbReference type="OrthoDB" id="9804453at2"/>
<dbReference type="Gene3D" id="3.40.720.10">
    <property type="entry name" value="Alkaline Phosphatase, subunit A"/>
    <property type="match status" value="1"/>
</dbReference>
<evidence type="ECO:0000256" key="4">
    <source>
        <dbReference type="ARBA" id="ARBA00005524"/>
    </source>
</evidence>
<dbReference type="Pfam" id="PF01676">
    <property type="entry name" value="Metalloenzyme"/>
    <property type="match status" value="1"/>
</dbReference>
<comment type="catalytic activity">
    <reaction evidence="1">
        <text>(2R)-2-phosphoglycerate = (2R)-3-phosphoglycerate</text>
        <dbReference type="Rhea" id="RHEA:15901"/>
        <dbReference type="ChEBI" id="CHEBI:58272"/>
        <dbReference type="ChEBI" id="CHEBI:58289"/>
        <dbReference type="EC" id="5.4.2.12"/>
    </reaction>
</comment>
<dbReference type="InterPro" id="IPR017850">
    <property type="entry name" value="Alkaline_phosphatase_core_sf"/>
</dbReference>
<dbReference type="RefSeq" id="WP_128699742.1">
    <property type="nucleotide sequence ID" value="NZ_CP019384.1"/>
</dbReference>
<comment type="function">
    <text evidence="2">Catalyzes the interconversion of 2-phosphoglycerate and 3-phosphoglycerate.</text>
</comment>
<dbReference type="NCBIfam" id="TIGR00306">
    <property type="entry name" value="apgM"/>
    <property type="match status" value="1"/>
</dbReference>
<dbReference type="GO" id="GO:0046872">
    <property type="term" value="F:metal ion binding"/>
    <property type="evidence" value="ECO:0007669"/>
    <property type="project" value="InterPro"/>
</dbReference>
<dbReference type="PANTHER" id="PTHR31209:SF4">
    <property type="entry name" value="2,3-BISPHOSPHOGLYCERATE-INDEPENDENT PHOSPHOGLYCERATE MUTASE"/>
    <property type="match status" value="1"/>
</dbReference>
<comment type="similarity">
    <text evidence="4">Belongs to the BPG-independent phosphoglycerate mutase family. A-PGAM subfamily.</text>
</comment>
<sequence length="397" mass="44042">MKYIVLVPDGMADYPVEKLGGKTPLEVAETPNMDYVVKNGLLAQVTTIPDRMAPASDVANLSIIGYDPREFYSGRAPLEAAHLGVDLTAQDVAFRCNLVTIADEKMADYSAGHISTHEASVLIQELNRGLGSDAVRFYPGVSYRHLAVLRGYPVEELSRCLCAPPHDILGEPIRRHIPKGKGAQVLLELMEKSKDVLSRHEINRVRLDLHENPANMIWLWGQGQKSQMPLFRQKYGVTGAVISAVDLIKGIGKLIGLEVINVEGATGYYDTNYTGKAEAGLKALERLDFVFIHVEATDEAGHNGDLRNKIACIERFDKLVVGTILDHFKSSGNGWRLMVLPDHATPVELRKHVADRVCMTMMGQGIAKNGFERFTEEEARKSEVHFEGHQLMEVFLK</sequence>
<dbReference type="InterPro" id="IPR006124">
    <property type="entry name" value="Metalloenzyme"/>
</dbReference>
<dbReference type="Pfam" id="PF10143">
    <property type="entry name" value="PhosphMutase"/>
    <property type="match status" value="1"/>
</dbReference>
<gene>
    <name evidence="8" type="ORF">BU251_04795</name>
</gene>
<dbReference type="NCBIfam" id="NF003242">
    <property type="entry name" value="PRK04200.1"/>
    <property type="match status" value="1"/>
</dbReference>
<evidence type="ECO:0000256" key="1">
    <source>
        <dbReference type="ARBA" id="ARBA00000370"/>
    </source>
</evidence>
<dbReference type="CDD" id="cd16011">
    <property type="entry name" value="iPGM_like"/>
    <property type="match status" value="1"/>
</dbReference>
<evidence type="ECO:0000259" key="7">
    <source>
        <dbReference type="Pfam" id="PF01676"/>
    </source>
</evidence>
<dbReference type="Gene3D" id="3.30.70.2130">
    <property type="entry name" value="Metalloenzyme domain"/>
    <property type="match status" value="1"/>
</dbReference>
<dbReference type="InterPro" id="IPR023665">
    <property type="entry name" value="ApgAM_prokaryotes"/>
</dbReference>
<evidence type="ECO:0000256" key="5">
    <source>
        <dbReference type="ARBA" id="ARBA00023152"/>
    </source>
</evidence>
<feature type="domain" description="Metalloenzyme" evidence="7">
    <location>
        <begin position="1"/>
        <end position="373"/>
    </location>
</feature>
<organism evidence="8 9">
    <name type="scientific">Velamenicoccus archaeovorus</name>
    <dbReference type="NCBI Taxonomy" id="1930593"/>
    <lineage>
        <taxon>Bacteria</taxon>
        <taxon>Pseudomonadati</taxon>
        <taxon>Candidatus Omnitrophota</taxon>
        <taxon>Candidatus Velamenicoccus</taxon>
    </lineage>
</organism>
<evidence type="ECO:0000256" key="2">
    <source>
        <dbReference type="ARBA" id="ARBA00002315"/>
    </source>
</evidence>
<evidence type="ECO:0000313" key="9">
    <source>
        <dbReference type="Proteomes" id="UP000287243"/>
    </source>
</evidence>
<dbReference type="AlphaFoldDB" id="A0A410P4U2"/>
<dbReference type="EMBL" id="CP019384">
    <property type="protein sequence ID" value="QAT17098.1"/>
    <property type="molecule type" value="Genomic_DNA"/>
</dbReference>
<dbReference type="NCBIfam" id="TIGR02535">
    <property type="entry name" value="hyp_Hser_kinase"/>
    <property type="match status" value="1"/>
</dbReference>
<dbReference type="GO" id="GO:0006096">
    <property type="term" value="P:glycolytic process"/>
    <property type="evidence" value="ECO:0007669"/>
    <property type="project" value="UniProtKB-KW"/>
</dbReference>
<dbReference type="SUPFAM" id="SSF53649">
    <property type="entry name" value="Alkaline phosphatase-like"/>
    <property type="match status" value="1"/>
</dbReference>
<dbReference type="InterPro" id="IPR042253">
    <property type="entry name" value="Pglycerate_mutase_ApgM_sf"/>
</dbReference>
<comment type="pathway">
    <text evidence="3">Carbohydrate degradation.</text>
</comment>
<accession>A0A410P4U2</accession>
<evidence type="ECO:0000313" key="8">
    <source>
        <dbReference type="EMBL" id="QAT17098.1"/>
    </source>
</evidence>
<dbReference type="PANTHER" id="PTHR31209">
    <property type="entry name" value="COFACTOR-INDEPENDENT PHOSPHOGLYCERATE MUTASE"/>
    <property type="match status" value="1"/>
</dbReference>
<dbReference type="GO" id="GO:0004619">
    <property type="term" value="F:phosphoglycerate mutase activity"/>
    <property type="evidence" value="ECO:0007669"/>
    <property type="project" value="UniProtKB-EC"/>
</dbReference>
<keyword evidence="5" id="KW-0324">Glycolysis</keyword>
<keyword evidence="9" id="KW-1185">Reference proteome</keyword>
<dbReference type="Proteomes" id="UP000287243">
    <property type="component" value="Chromosome"/>
</dbReference>
<dbReference type="KEGG" id="vai:BU251_04795"/>
<name>A0A410P4U2_VELA1</name>